<evidence type="ECO:0000313" key="2">
    <source>
        <dbReference type="EMBL" id="PAV14839.1"/>
    </source>
</evidence>
<organism evidence="2 3">
    <name type="scientific">Pyrrhoderma noxium</name>
    <dbReference type="NCBI Taxonomy" id="2282107"/>
    <lineage>
        <taxon>Eukaryota</taxon>
        <taxon>Fungi</taxon>
        <taxon>Dikarya</taxon>
        <taxon>Basidiomycota</taxon>
        <taxon>Agaricomycotina</taxon>
        <taxon>Agaricomycetes</taxon>
        <taxon>Hymenochaetales</taxon>
        <taxon>Hymenochaetaceae</taxon>
        <taxon>Pyrrhoderma</taxon>
    </lineage>
</organism>
<protein>
    <recommendedName>
        <fullName evidence="4">F-box domain-containing protein</fullName>
    </recommendedName>
</protein>
<dbReference type="AlphaFoldDB" id="A0A286U5P2"/>
<dbReference type="STRING" id="2282107.A0A286U5P2"/>
<dbReference type="Proteomes" id="UP000217199">
    <property type="component" value="Unassembled WGS sequence"/>
</dbReference>
<dbReference type="InterPro" id="IPR032675">
    <property type="entry name" value="LRR_dom_sf"/>
</dbReference>
<comment type="caution">
    <text evidence="2">The sequence shown here is derived from an EMBL/GenBank/DDBJ whole genome shotgun (WGS) entry which is preliminary data.</text>
</comment>
<sequence length="590" mass="67543">MSSSEPQTKEFKTSSTNLVLNDIVLLEHIFSLAENSLLAKCALVCSDWSRSALAILWDELTSVVPLLSILAPFEEDSESGSDVFTRPIFPRDWDRFHIYARRVRHLTICDKDASTLHPSVAVELLRKRPTLVLTPNLVKLNLNSNGFQNSVSTPLARDLAMLFMNESLREIMTDLPRESELIDSLLQEIAYRAPKLKKLILNTNLYRSSALFESSLVELISLQQNLTTVCVPQNALSPAILDVLSKLPSLKDINVDLRDMNWQEVVFEHLPLAPFLEIGSFQRLEGLRLTTFYEEMIPLLKQTSIPDKLKHLSIFPARLPSKEVLKELLGAISSACVSLHSLVLDAIPLDWEFDRYQQVERNNHKITSSILFALKNIEHLETFRLRYPFPLLVSNEDIMSFLSRFPKLTKLEFNCIPMLWREPDIIEEPSLDVTIILEIAQAFPLLQDLTLYLPRISRDLLTALNNRSDIPMLTKLREFDLSSTRFSEDLKYPLADFLGKICPPKCAIQALDYWYRSIDTALQSIPDINTLSRWKDMQVEIERIVKELRTIRSQVEDRARSRVEELESQVERLKAQLSSLHLALPASPVV</sequence>
<keyword evidence="3" id="KW-1185">Reference proteome</keyword>
<dbReference type="EMBL" id="NBII01000011">
    <property type="protein sequence ID" value="PAV14839.1"/>
    <property type="molecule type" value="Genomic_DNA"/>
</dbReference>
<keyword evidence="1" id="KW-0175">Coiled coil</keyword>
<dbReference type="SUPFAM" id="SSF52047">
    <property type="entry name" value="RNI-like"/>
    <property type="match status" value="1"/>
</dbReference>
<feature type="coiled-coil region" evidence="1">
    <location>
        <begin position="556"/>
        <end position="583"/>
    </location>
</feature>
<evidence type="ECO:0000313" key="3">
    <source>
        <dbReference type="Proteomes" id="UP000217199"/>
    </source>
</evidence>
<gene>
    <name evidence="2" type="ORF">PNOK_0939200</name>
</gene>
<reference evidence="2 3" key="1">
    <citation type="journal article" date="2017" name="Mol. Ecol.">
        <title>Comparative and population genomic landscape of Phellinus noxius: A hypervariable fungus causing root rot in trees.</title>
        <authorList>
            <person name="Chung C.L."/>
            <person name="Lee T.J."/>
            <person name="Akiba M."/>
            <person name="Lee H.H."/>
            <person name="Kuo T.H."/>
            <person name="Liu D."/>
            <person name="Ke H.M."/>
            <person name="Yokoi T."/>
            <person name="Roa M.B."/>
            <person name="Lu M.J."/>
            <person name="Chang Y.Y."/>
            <person name="Ann P.J."/>
            <person name="Tsai J.N."/>
            <person name="Chen C.Y."/>
            <person name="Tzean S.S."/>
            <person name="Ota Y."/>
            <person name="Hattori T."/>
            <person name="Sahashi N."/>
            <person name="Liou R.F."/>
            <person name="Kikuchi T."/>
            <person name="Tsai I.J."/>
        </authorList>
    </citation>
    <scope>NUCLEOTIDE SEQUENCE [LARGE SCALE GENOMIC DNA]</scope>
    <source>
        <strain evidence="2 3">FFPRI411160</strain>
    </source>
</reference>
<dbReference type="InParanoid" id="A0A286U5P2"/>
<evidence type="ECO:0000256" key="1">
    <source>
        <dbReference type="SAM" id="Coils"/>
    </source>
</evidence>
<accession>A0A286U5P2</accession>
<dbReference type="OrthoDB" id="2447803at2759"/>
<dbReference type="Gene3D" id="3.80.10.10">
    <property type="entry name" value="Ribonuclease Inhibitor"/>
    <property type="match status" value="1"/>
</dbReference>
<name>A0A286U5P2_9AGAM</name>
<evidence type="ECO:0008006" key="4">
    <source>
        <dbReference type="Google" id="ProtNLM"/>
    </source>
</evidence>
<proteinExistence type="predicted"/>